<proteinExistence type="predicted"/>
<dbReference type="AlphaFoldDB" id="A0AAN6QIW2"/>
<evidence type="ECO:0000313" key="2">
    <source>
        <dbReference type="EMBL" id="KAK4109055.1"/>
    </source>
</evidence>
<feature type="region of interest" description="Disordered" evidence="1">
    <location>
        <begin position="239"/>
        <end position="296"/>
    </location>
</feature>
<organism evidence="2 3">
    <name type="scientific">Canariomyces notabilis</name>
    <dbReference type="NCBI Taxonomy" id="2074819"/>
    <lineage>
        <taxon>Eukaryota</taxon>
        <taxon>Fungi</taxon>
        <taxon>Dikarya</taxon>
        <taxon>Ascomycota</taxon>
        <taxon>Pezizomycotina</taxon>
        <taxon>Sordariomycetes</taxon>
        <taxon>Sordariomycetidae</taxon>
        <taxon>Sordariales</taxon>
        <taxon>Chaetomiaceae</taxon>
        <taxon>Canariomyces</taxon>
    </lineage>
</organism>
<gene>
    <name evidence="2" type="ORF">N656DRAFT_783344</name>
</gene>
<accession>A0AAN6QIW2</accession>
<protein>
    <recommendedName>
        <fullName evidence="4">Ankyrin repeat protein</fullName>
    </recommendedName>
</protein>
<keyword evidence="3" id="KW-1185">Reference proteome</keyword>
<reference evidence="2" key="2">
    <citation type="submission" date="2023-05" db="EMBL/GenBank/DDBJ databases">
        <authorList>
            <consortium name="Lawrence Berkeley National Laboratory"/>
            <person name="Steindorff A."/>
            <person name="Hensen N."/>
            <person name="Bonometti L."/>
            <person name="Westerberg I."/>
            <person name="Brannstrom I.O."/>
            <person name="Guillou S."/>
            <person name="Cros-Aarteil S."/>
            <person name="Calhoun S."/>
            <person name="Haridas S."/>
            <person name="Kuo A."/>
            <person name="Mondo S."/>
            <person name="Pangilinan J."/>
            <person name="Riley R."/>
            <person name="Labutti K."/>
            <person name="Andreopoulos B."/>
            <person name="Lipzen A."/>
            <person name="Chen C."/>
            <person name="Yanf M."/>
            <person name="Daum C."/>
            <person name="Ng V."/>
            <person name="Clum A."/>
            <person name="Ohm R."/>
            <person name="Martin F."/>
            <person name="Silar P."/>
            <person name="Natvig D."/>
            <person name="Lalanne C."/>
            <person name="Gautier V."/>
            <person name="Ament-Velasquez S.L."/>
            <person name="Kruys A."/>
            <person name="Hutchinson M.I."/>
            <person name="Powell A.J."/>
            <person name="Barry K."/>
            <person name="Miller A.N."/>
            <person name="Grigoriev I.V."/>
            <person name="Debuchy R."/>
            <person name="Gladieux P."/>
            <person name="Thoren M.H."/>
            <person name="Johannesson H."/>
        </authorList>
    </citation>
    <scope>NUCLEOTIDE SEQUENCE</scope>
    <source>
        <strain evidence="2">CBS 508.74</strain>
    </source>
</reference>
<sequence length="641" mass="73120">MSKTFQDGSDQESNQKKKRQGSSTNLADRPKRGAAESTTHHRPGLFRRGETCEDLRQLVNRDPSDEGYREFLNDSKRIEQSQYFKRRKARLATSIAKAESNIFHELVIQSKDKEWARKDLDAVLARILRKPKDDPSSATTNPSLKRNTKKDSFAGEELLEEDFNDGTPILMALSAGKHRNLSFVEALLELKPPPSNLGKIFWKESEKSIWRYCLHAAIDNADVHDDGDFHILEMVKHMRRYQPPSPKKPGDKPQRSPFEEREKSKGNTPLHLAVRKAPIDTTSLRGSGSDFPETSPNVRRMRRANWKKVIEVLVEACPTALGVRNGVGDRTPYQERIFRLALEFHKWQTHQPKKTSSIPPAANNNIAEPNHALLETLEDNAGYMSDGEKDGEPDHEKDATEIESSIARMYYGNDDFREFVISDPIASYISHYCVASRDVARETAMDYLYRRGEERAIEFNLLGFPRQKITQDYLESLETHVRFERTLKYVALPRLAVETTSSSSQAGSALLQKAPGADLTTIFTWLKKRHVRKIQKVTVFDSELPSHTDENIIKALEKFEVEEWDWDKMDLSSEVVFRASSGSVREISLQASGNEAVLQGWCAPGGFGNKTKFPKLRNIYLYLHEVCFLPVTREHACTELR</sequence>
<dbReference type="GeneID" id="89940062"/>
<reference evidence="2" key="1">
    <citation type="journal article" date="2023" name="Mol. Phylogenet. Evol.">
        <title>Genome-scale phylogeny and comparative genomics of the fungal order Sordariales.</title>
        <authorList>
            <person name="Hensen N."/>
            <person name="Bonometti L."/>
            <person name="Westerberg I."/>
            <person name="Brannstrom I.O."/>
            <person name="Guillou S."/>
            <person name="Cros-Aarteil S."/>
            <person name="Calhoun S."/>
            <person name="Haridas S."/>
            <person name="Kuo A."/>
            <person name="Mondo S."/>
            <person name="Pangilinan J."/>
            <person name="Riley R."/>
            <person name="LaButti K."/>
            <person name="Andreopoulos B."/>
            <person name="Lipzen A."/>
            <person name="Chen C."/>
            <person name="Yan M."/>
            <person name="Daum C."/>
            <person name="Ng V."/>
            <person name="Clum A."/>
            <person name="Steindorff A."/>
            <person name="Ohm R.A."/>
            <person name="Martin F."/>
            <person name="Silar P."/>
            <person name="Natvig D.O."/>
            <person name="Lalanne C."/>
            <person name="Gautier V."/>
            <person name="Ament-Velasquez S.L."/>
            <person name="Kruys A."/>
            <person name="Hutchinson M.I."/>
            <person name="Powell A.J."/>
            <person name="Barry K."/>
            <person name="Miller A.N."/>
            <person name="Grigoriev I.V."/>
            <person name="Debuchy R."/>
            <person name="Gladieux P."/>
            <person name="Hiltunen Thoren M."/>
            <person name="Johannesson H."/>
        </authorList>
    </citation>
    <scope>NUCLEOTIDE SEQUENCE</scope>
    <source>
        <strain evidence="2">CBS 508.74</strain>
    </source>
</reference>
<feature type="compositionally biased region" description="Polar residues" evidence="1">
    <location>
        <begin position="280"/>
        <end position="296"/>
    </location>
</feature>
<evidence type="ECO:0008006" key="4">
    <source>
        <dbReference type="Google" id="ProtNLM"/>
    </source>
</evidence>
<dbReference type="Proteomes" id="UP001302812">
    <property type="component" value="Unassembled WGS sequence"/>
</dbReference>
<feature type="compositionally biased region" description="Polar residues" evidence="1">
    <location>
        <begin position="1"/>
        <end position="12"/>
    </location>
</feature>
<feature type="region of interest" description="Disordered" evidence="1">
    <location>
        <begin position="1"/>
        <end position="49"/>
    </location>
</feature>
<evidence type="ECO:0000313" key="3">
    <source>
        <dbReference type="Proteomes" id="UP001302812"/>
    </source>
</evidence>
<feature type="compositionally biased region" description="Basic and acidic residues" evidence="1">
    <location>
        <begin position="248"/>
        <end position="265"/>
    </location>
</feature>
<name>A0AAN6QIW2_9PEZI</name>
<comment type="caution">
    <text evidence="2">The sequence shown here is derived from an EMBL/GenBank/DDBJ whole genome shotgun (WGS) entry which is preliminary data.</text>
</comment>
<dbReference type="EMBL" id="MU853358">
    <property type="protein sequence ID" value="KAK4109055.1"/>
    <property type="molecule type" value="Genomic_DNA"/>
</dbReference>
<dbReference type="RefSeq" id="XP_064666625.1">
    <property type="nucleotide sequence ID" value="XM_064815937.1"/>
</dbReference>
<evidence type="ECO:0000256" key="1">
    <source>
        <dbReference type="SAM" id="MobiDB-lite"/>
    </source>
</evidence>